<comment type="caution">
    <text evidence="3">The sequence shown here is derived from an EMBL/GenBank/DDBJ whole genome shotgun (WGS) entry which is preliminary data.</text>
</comment>
<dbReference type="Gene3D" id="3.40.50.2000">
    <property type="entry name" value="Glycogen Phosphorylase B"/>
    <property type="match status" value="1"/>
</dbReference>
<keyword evidence="4" id="KW-1185">Reference proteome</keyword>
<sequence>MVSQFENVQLICSVNRLVIETVRAWHQQPDHVHFFSRVPQLQVLQQANVFITHGGLGSVKESIYYEVPMLVYPLDPHYDQPGNALKVEHHGLGLRGVFHNERVTDLRTKLKRLLDDKSFKSRLRQFKAKTGATHLPQPIDQILFTC</sequence>
<keyword evidence="2" id="KW-0808">Transferase</keyword>
<dbReference type="Pfam" id="PF00201">
    <property type="entry name" value="UDPGT"/>
    <property type="match status" value="1"/>
</dbReference>
<dbReference type="Proteomes" id="UP001500936">
    <property type="component" value="Unassembled WGS sequence"/>
</dbReference>
<evidence type="ECO:0000256" key="2">
    <source>
        <dbReference type="ARBA" id="ARBA00022679"/>
    </source>
</evidence>
<proteinExistence type="predicted"/>
<evidence type="ECO:0000313" key="3">
    <source>
        <dbReference type="EMBL" id="GAA4421067.1"/>
    </source>
</evidence>
<dbReference type="InterPro" id="IPR002213">
    <property type="entry name" value="UDP_glucos_trans"/>
</dbReference>
<dbReference type="EMBL" id="BAABHB010000024">
    <property type="protein sequence ID" value="GAA4421067.1"/>
    <property type="molecule type" value="Genomic_DNA"/>
</dbReference>
<evidence type="ECO:0008006" key="5">
    <source>
        <dbReference type="Google" id="ProtNLM"/>
    </source>
</evidence>
<name>A0ABP8L3Q2_9BACT</name>
<evidence type="ECO:0000256" key="1">
    <source>
        <dbReference type="ARBA" id="ARBA00022676"/>
    </source>
</evidence>
<gene>
    <name evidence="3" type="ORF">GCM10023187_56730</name>
</gene>
<protein>
    <recommendedName>
        <fullName evidence="5">Glycosyltransferase, MGT family</fullName>
    </recommendedName>
</protein>
<dbReference type="SUPFAM" id="SSF53756">
    <property type="entry name" value="UDP-Glycosyltransferase/glycogen phosphorylase"/>
    <property type="match status" value="1"/>
</dbReference>
<keyword evidence="1" id="KW-0328">Glycosyltransferase</keyword>
<reference evidence="4" key="1">
    <citation type="journal article" date="2019" name="Int. J. Syst. Evol. Microbiol.">
        <title>The Global Catalogue of Microorganisms (GCM) 10K type strain sequencing project: providing services to taxonomists for standard genome sequencing and annotation.</title>
        <authorList>
            <consortium name="The Broad Institute Genomics Platform"/>
            <consortium name="The Broad Institute Genome Sequencing Center for Infectious Disease"/>
            <person name="Wu L."/>
            <person name="Ma J."/>
        </authorList>
    </citation>
    <scope>NUCLEOTIDE SEQUENCE [LARGE SCALE GENOMIC DNA]</scope>
    <source>
        <strain evidence="4">JCM 17925</strain>
    </source>
</reference>
<dbReference type="PANTHER" id="PTHR48043">
    <property type="entry name" value="EG:EG0003.4 PROTEIN-RELATED"/>
    <property type="match status" value="1"/>
</dbReference>
<dbReference type="PANTHER" id="PTHR48043:SF145">
    <property type="entry name" value="FI06409P-RELATED"/>
    <property type="match status" value="1"/>
</dbReference>
<organism evidence="3 4">
    <name type="scientific">Nibrella viscosa</name>
    <dbReference type="NCBI Taxonomy" id="1084524"/>
    <lineage>
        <taxon>Bacteria</taxon>
        <taxon>Pseudomonadati</taxon>
        <taxon>Bacteroidota</taxon>
        <taxon>Cytophagia</taxon>
        <taxon>Cytophagales</taxon>
        <taxon>Spirosomataceae</taxon>
        <taxon>Nibrella</taxon>
    </lineage>
</organism>
<accession>A0ABP8L3Q2</accession>
<evidence type="ECO:0000313" key="4">
    <source>
        <dbReference type="Proteomes" id="UP001500936"/>
    </source>
</evidence>
<dbReference type="InterPro" id="IPR050271">
    <property type="entry name" value="UDP-glycosyltransferase"/>
</dbReference>